<name>A0AAV7RHQ5_PLEWA</name>
<evidence type="ECO:0000313" key="3">
    <source>
        <dbReference type="Proteomes" id="UP001066276"/>
    </source>
</evidence>
<reference evidence="2" key="1">
    <citation type="journal article" date="2022" name="bioRxiv">
        <title>Sequencing and chromosome-scale assembly of the giantPleurodeles waltlgenome.</title>
        <authorList>
            <person name="Brown T."/>
            <person name="Elewa A."/>
            <person name="Iarovenko S."/>
            <person name="Subramanian E."/>
            <person name="Araus A.J."/>
            <person name="Petzold A."/>
            <person name="Susuki M."/>
            <person name="Suzuki K.-i.T."/>
            <person name="Hayashi T."/>
            <person name="Toyoda A."/>
            <person name="Oliveira C."/>
            <person name="Osipova E."/>
            <person name="Leigh N.D."/>
            <person name="Simon A."/>
            <person name="Yun M.H."/>
        </authorList>
    </citation>
    <scope>NUCLEOTIDE SEQUENCE</scope>
    <source>
        <strain evidence="2">20211129_DDA</strain>
        <tissue evidence="2">Liver</tissue>
    </source>
</reference>
<feature type="region of interest" description="Disordered" evidence="1">
    <location>
        <begin position="1"/>
        <end position="107"/>
    </location>
</feature>
<dbReference type="EMBL" id="JANPWB010000009">
    <property type="protein sequence ID" value="KAJ1152384.1"/>
    <property type="molecule type" value="Genomic_DNA"/>
</dbReference>
<dbReference type="Proteomes" id="UP001066276">
    <property type="component" value="Chromosome 5"/>
</dbReference>
<dbReference type="AlphaFoldDB" id="A0AAV7RHQ5"/>
<proteinExistence type="predicted"/>
<accession>A0AAV7RHQ5</accession>
<gene>
    <name evidence="2" type="ORF">NDU88_005159</name>
</gene>
<evidence type="ECO:0000256" key="1">
    <source>
        <dbReference type="SAM" id="MobiDB-lite"/>
    </source>
</evidence>
<keyword evidence="3" id="KW-1185">Reference proteome</keyword>
<comment type="caution">
    <text evidence="2">The sequence shown here is derived from an EMBL/GenBank/DDBJ whole genome shotgun (WGS) entry which is preliminary data.</text>
</comment>
<protein>
    <submittedName>
        <fullName evidence="2">Uncharacterized protein</fullName>
    </submittedName>
</protein>
<sequence length="241" mass="26123">MAERATTGPETLTNRPALSKSPPVPPQGRMQASSGSKVTYHPLAPSPGASRDILVGRQQGGGKADNSRALPPAPQTTTKKAPPGPESAHSMAVEREQGLNGTHSSDQRCSATALARTFILSRCGITCAASTVPRLRPIDSTRIPSAVKSRKCDAFRDTYTNVKEIGCSLLLWEITNAPISRTFSDYEPYELNPDAPASEIIVPEWAREERGSLNWLAPVLCCSGGLISRRHRKDPRRKDRQ</sequence>
<evidence type="ECO:0000313" key="2">
    <source>
        <dbReference type="EMBL" id="KAJ1152384.1"/>
    </source>
</evidence>
<organism evidence="2 3">
    <name type="scientific">Pleurodeles waltl</name>
    <name type="common">Iberian ribbed newt</name>
    <dbReference type="NCBI Taxonomy" id="8319"/>
    <lineage>
        <taxon>Eukaryota</taxon>
        <taxon>Metazoa</taxon>
        <taxon>Chordata</taxon>
        <taxon>Craniata</taxon>
        <taxon>Vertebrata</taxon>
        <taxon>Euteleostomi</taxon>
        <taxon>Amphibia</taxon>
        <taxon>Batrachia</taxon>
        <taxon>Caudata</taxon>
        <taxon>Salamandroidea</taxon>
        <taxon>Salamandridae</taxon>
        <taxon>Pleurodelinae</taxon>
        <taxon>Pleurodeles</taxon>
    </lineage>
</organism>